<proteinExistence type="predicted"/>
<name>A0A645HKR9_9ZZZZ</name>
<sequence>MFDLNLTIVVVVAARNELVVELMQISLVKFPYLHIERLKVLYSLPDQKLSYYQLTVTLAFPLISL</sequence>
<dbReference type="AlphaFoldDB" id="A0A645HKR9"/>
<reference evidence="1" key="1">
    <citation type="submission" date="2019-08" db="EMBL/GenBank/DDBJ databases">
        <authorList>
            <person name="Kucharzyk K."/>
            <person name="Murdoch R.W."/>
            <person name="Higgins S."/>
            <person name="Loffler F."/>
        </authorList>
    </citation>
    <scope>NUCLEOTIDE SEQUENCE</scope>
</reference>
<organism evidence="1">
    <name type="scientific">bioreactor metagenome</name>
    <dbReference type="NCBI Taxonomy" id="1076179"/>
    <lineage>
        <taxon>unclassified sequences</taxon>
        <taxon>metagenomes</taxon>
        <taxon>ecological metagenomes</taxon>
    </lineage>
</organism>
<dbReference type="EMBL" id="VSSQ01094276">
    <property type="protein sequence ID" value="MPN38819.1"/>
    <property type="molecule type" value="Genomic_DNA"/>
</dbReference>
<evidence type="ECO:0000313" key="1">
    <source>
        <dbReference type="EMBL" id="MPN38819.1"/>
    </source>
</evidence>
<comment type="caution">
    <text evidence="1">The sequence shown here is derived from an EMBL/GenBank/DDBJ whole genome shotgun (WGS) entry which is preliminary data.</text>
</comment>
<protein>
    <submittedName>
        <fullName evidence="1">Uncharacterized protein</fullName>
    </submittedName>
</protein>
<gene>
    <name evidence="1" type="ORF">SDC9_186344</name>
</gene>
<accession>A0A645HKR9</accession>